<protein>
    <submittedName>
        <fullName evidence="2">Uncharacterized protein</fullName>
    </submittedName>
</protein>
<sequence length="372" mass="41677">MGAPEFFYSAFDRQVVQNTTLSTKKPRQASITQRPRNSSVSSISSISSISSTSSYYSCSSRRSSYSSRSPLLEKYAPIGSLAYLPEDENTTIHCAQTGCGKKIELPALGHPVFILKKWKSEGGEIMTRACTISGNINPCPQDKARNLPIFHGTSRYPSFNPEEVMRLERTGTLTKQSYIQVKHVYEIPLSKLAPFNSQRFENRLSEQSYSYLMSVLGLEKAHWTPTSDLESGIQETLPTTANAEISKITTAQKIITPVTTFISKVEKALPSMSLNADTASTVQVPQTQKKKGMKGLHKIDEEIKRQDATNAKPTADIDSNHFQLSIPDRDAQTNKQQNRRQRPPIDRRCDQRYANGLHQFKSLQLPISRRDA</sequence>
<keyword evidence="3" id="KW-1185">Reference proteome</keyword>
<dbReference type="Proteomes" id="UP000177625">
    <property type="component" value="Unassembled WGS sequence"/>
</dbReference>
<feature type="region of interest" description="Disordered" evidence="1">
    <location>
        <begin position="302"/>
        <end position="348"/>
    </location>
</feature>
<accession>A0A1E1MUU1</accession>
<feature type="compositionally biased region" description="Polar residues" evidence="1">
    <location>
        <begin position="278"/>
        <end position="287"/>
    </location>
</feature>
<feature type="region of interest" description="Disordered" evidence="1">
    <location>
        <begin position="278"/>
        <end position="297"/>
    </location>
</feature>
<dbReference type="AlphaFoldDB" id="A0A1E1MUU1"/>
<evidence type="ECO:0000256" key="1">
    <source>
        <dbReference type="SAM" id="MobiDB-lite"/>
    </source>
</evidence>
<gene>
    <name evidence="2" type="ORF">RSE6_13932</name>
</gene>
<evidence type="ECO:0000313" key="3">
    <source>
        <dbReference type="Proteomes" id="UP000177625"/>
    </source>
</evidence>
<evidence type="ECO:0000313" key="2">
    <source>
        <dbReference type="EMBL" id="CZT52585.1"/>
    </source>
</evidence>
<reference evidence="3" key="1">
    <citation type="submission" date="2016-03" db="EMBL/GenBank/DDBJ databases">
        <authorList>
            <person name="Guldener U."/>
        </authorList>
    </citation>
    <scope>NUCLEOTIDE SEQUENCE [LARGE SCALE GENOMIC DNA]</scope>
</reference>
<name>A0A1E1MUU1_RHYSE</name>
<organism evidence="2 3">
    <name type="scientific">Rhynchosporium secalis</name>
    <name type="common">Barley scald fungus</name>
    <dbReference type="NCBI Taxonomy" id="38038"/>
    <lineage>
        <taxon>Eukaryota</taxon>
        <taxon>Fungi</taxon>
        <taxon>Dikarya</taxon>
        <taxon>Ascomycota</taxon>
        <taxon>Pezizomycotina</taxon>
        <taxon>Leotiomycetes</taxon>
        <taxon>Helotiales</taxon>
        <taxon>Ploettnerulaceae</taxon>
        <taxon>Rhynchosporium</taxon>
    </lineage>
</organism>
<dbReference type="EMBL" id="FJVC01000607">
    <property type="protein sequence ID" value="CZT52585.1"/>
    <property type="molecule type" value="Genomic_DNA"/>
</dbReference>
<proteinExistence type="predicted"/>